<evidence type="ECO:0000256" key="1">
    <source>
        <dbReference type="SAM" id="Phobius"/>
    </source>
</evidence>
<sequence length="283" mass="29768">MYGEPHIFVSLHPENIYPMHNVYLTLAGLFCLVTAASAQISFNGNYIQNFNTLTASTPLTLSDTNNAQTNIGIENWVGTKTGGTSTDFALQPWAASNANVAGFYSFGVDSADADRSIGSVSYATNYGNIVFGTSFTNATGATINAITITYTAEFWRTTASTTQVLTFAYGLSGGSLNGSNFLTASMTTSAGLSVTSPSSVSNTVQNGNLSANQQSVSLTLTDLNWTTDKTLFIRWTDSDQSGHESAIGVDDLVVSVVPEPSAYAVLAGAAGLVLAVVARRRRS</sequence>
<accession>A0A556QSF1</accession>
<dbReference type="AlphaFoldDB" id="A0A556QSF1"/>
<keyword evidence="1" id="KW-1133">Transmembrane helix</keyword>
<dbReference type="OrthoDB" id="180789at2"/>
<evidence type="ECO:0000313" key="3">
    <source>
        <dbReference type="Proteomes" id="UP000315648"/>
    </source>
</evidence>
<protein>
    <submittedName>
        <fullName evidence="2">PEP-CTERM sorting domain-containing protein</fullName>
    </submittedName>
</protein>
<organism evidence="2 3">
    <name type="scientific">Rariglobus hedericola</name>
    <dbReference type="NCBI Taxonomy" id="2597822"/>
    <lineage>
        <taxon>Bacteria</taxon>
        <taxon>Pseudomonadati</taxon>
        <taxon>Verrucomicrobiota</taxon>
        <taxon>Opitutia</taxon>
        <taxon>Opitutales</taxon>
        <taxon>Opitutaceae</taxon>
        <taxon>Rariglobus</taxon>
    </lineage>
</organism>
<keyword evidence="3" id="KW-1185">Reference proteome</keyword>
<feature type="transmembrane region" description="Helical" evidence="1">
    <location>
        <begin position="261"/>
        <end position="278"/>
    </location>
</feature>
<dbReference type="Proteomes" id="UP000315648">
    <property type="component" value="Unassembled WGS sequence"/>
</dbReference>
<evidence type="ECO:0000313" key="2">
    <source>
        <dbReference type="EMBL" id="TSJ79539.1"/>
    </source>
</evidence>
<reference evidence="2 3" key="1">
    <citation type="submission" date="2019-07" db="EMBL/GenBank/DDBJ databases">
        <title>Description of 53C-WASEF.</title>
        <authorList>
            <person name="Pitt A."/>
            <person name="Hahn M.W."/>
        </authorList>
    </citation>
    <scope>NUCLEOTIDE SEQUENCE [LARGE SCALE GENOMIC DNA]</scope>
    <source>
        <strain evidence="2 3">53C-WASEF</strain>
    </source>
</reference>
<name>A0A556QSF1_9BACT</name>
<dbReference type="InterPro" id="IPR013424">
    <property type="entry name" value="Ice-binding_C"/>
</dbReference>
<comment type="caution">
    <text evidence="2">The sequence shown here is derived from an EMBL/GenBank/DDBJ whole genome shotgun (WGS) entry which is preliminary data.</text>
</comment>
<keyword evidence="1" id="KW-0812">Transmembrane</keyword>
<proteinExistence type="predicted"/>
<dbReference type="NCBIfam" id="TIGR02595">
    <property type="entry name" value="PEP_CTERM"/>
    <property type="match status" value="1"/>
</dbReference>
<keyword evidence="1" id="KW-0472">Membrane</keyword>
<gene>
    <name evidence="2" type="ORF">FPL22_09705</name>
</gene>
<dbReference type="EMBL" id="VMBG01000001">
    <property type="protein sequence ID" value="TSJ79539.1"/>
    <property type="molecule type" value="Genomic_DNA"/>
</dbReference>